<dbReference type="InterPro" id="IPR017884">
    <property type="entry name" value="SANT_dom"/>
</dbReference>
<dbReference type="Gene3D" id="3.40.50.10190">
    <property type="entry name" value="BRCT domain"/>
    <property type="match status" value="1"/>
</dbReference>
<dbReference type="InterPro" id="IPR036420">
    <property type="entry name" value="BRCT_dom_sf"/>
</dbReference>
<dbReference type="AlphaFoldDB" id="A0A4W5LLJ7"/>
<evidence type="ECO:0000259" key="8">
    <source>
        <dbReference type="PROSITE" id="PS50090"/>
    </source>
</evidence>
<dbReference type="Pfam" id="PF16496">
    <property type="entry name" value="SWIRM-assoc_2"/>
    <property type="match status" value="1"/>
</dbReference>
<evidence type="ECO:0000256" key="4">
    <source>
        <dbReference type="ARBA" id="ARBA00023163"/>
    </source>
</evidence>
<reference evidence="12" key="2">
    <citation type="submission" date="2025-08" db="UniProtKB">
        <authorList>
            <consortium name="Ensembl"/>
        </authorList>
    </citation>
    <scope>IDENTIFICATION</scope>
</reference>
<dbReference type="Pfam" id="PF16495">
    <property type="entry name" value="SWIRM-assoc_1"/>
    <property type="match status" value="1"/>
</dbReference>
<dbReference type="InterPro" id="IPR009057">
    <property type="entry name" value="Homeodomain-like_sf"/>
</dbReference>
<feature type="compositionally biased region" description="Low complexity" evidence="7">
    <location>
        <begin position="18"/>
        <end position="27"/>
    </location>
</feature>
<dbReference type="SMART" id="SM00717">
    <property type="entry name" value="SANT"/>
    <property type="match status" value="1"/>
</dbReference>
<dbReference type="PROSITE" id="PS52032">
    <property type="entry name" value="MARR_BRCT_CHROMO"/>
    <property type="match status" value="1"/>
</dbReference>
<dbReference type="InterPro" id="IPR001005">
    <property type="entry name" value="SANT/Myb"/>
</dbReference>
<feature type="domain" description="Chromo" evidence="11">
    <location>
        <begin position="25"/>
        <end position="299"/>
    </location>
</feature>
<dbReference type="GO" id="GO:0045202">
    <property type="term" value="C:synapse"/>
    <property type="evidence" value="ECO:0007669"/>
    <property type="project" value="TreeGrafter"/>
</dbReference>
<evidence type="ECO:0000313" key="13">
    <source>
        <dbReference type="Proteomes" id="UP000314982"/>
    </source>
</evidence>
<dbReference type="InterPro" id="IPR032451">
    <property type="entry name" value="SMARCC_C"/>
</dbReference>
<dbReference type="InterPro" id="IPR036388">
    <property type="entry name" value="WH-like_DNA-bd_sf"/>
</dbReference>
<reference evidence="12" key="3">
    <citation type="submission" date="2025-09" db="UniProtKB">
        <authorList>
            <consortium name="Ensembl"/>
        </authorList>
    </citation>
    <scope>IDENTIFICATION</scope>
</reference>
<evidence type="ECO:0000259" key="9">
    <source>
        <dbReference type="PROSITE" id="PS50934"/>
    </source>
</evidence>
<keyword evidence="3" id="KW-0805">Transcription regulation</keyword>
<feature type="domain" description="SWIRM" evidence="9">
    <location>
        <begin position="411"/>
        <end position="508"/>
    </location>
</feature>
<dbReference type="Proteomes" id="UP000314982">
    <property type="component" value="Unassembled WGS sequence"/>
</dbReference>
<evidence type="ECO:0000259" key="10">
    <source>
        <dbReference type="PROSITE" id="PS51293"/>
    </source>
</evidence>
<accession>A0A4W5LLJ7</accession>
<dbReference type="Pfam" id="PF04433">
    <property type="entry name" value="SWIRM"/>
    <property type="match status" value="1"/>
</dbReference>
<feature type="region of interest" description="Disordered" evidence="7">
    <location>
        <begin position="295"/>
        <end position="373"/>
    </location>
</feature>
<protein>
    <submittedName>
        <fullName evidence="12">SWI/SNF related BAF chromatin remodeling complex subunit C1</fullName>
    </submittedName>
</protein>
<feature type="domain" description="Myb-like" evidence="8">
    <location>
        <begin position="584"/>
        <end position="626"/>
    </location>
</feature>
<keyword evidence="4" id="KW-0804">Transcription</keyword>
<evidence type="ECO:0000313" key="12">
    <source>
        <dbReference type="Ensembl" id="ENSHHUP00000026728.1"/>
    </source>
</evidence>
<comment type="subcellular location">
    <subcellularLocation>
        <location evidence="1">Nucleus</location>
    </subcellularLocation>
</comment>
<dbReference type="FunFam" id="1.10.10.60:FF:000014">
    <property type="entry name" value="SWI/SNF complex subunit SMARCC2 isoform C"/>
    <property type="match status" value="1"/>
</dbReference>
<evidence type="ECO:0000256" key="2">
    <source>
        <dbReference type="ARBA" id="ARBA00022853"/>
    </source>
</evidence>
<evidence type="ECO:0000256" key="3">
    <source>
        <dbReference type="ARBA" id="ARBA00023015"/>
    </source>
</evidence>
<organism evidence="12 13">
    <name type="scientific">Hucho hucho</name>
    <name type="common">huchen</name>
    <dbReference type="NCBI Taxonomy" id="62062"/>
    <lineage>
        <taxon>Eukaryota</taxon>
        <taxon>Metazoa</taxon>
        <taxon>Chordata</taxon>
        <taxon>Craniata</taxon>
        <taxon>Vertebrata</taxon>
        <taxon>Euteleostomi</taxon>
        <taxon>Actinopterygii</taxon>
        <taxon>Neopterygii</taxon>
        <taxon>Teleostei</taxon>
        <taxon>Protacanthopterygii</taxon>
        <taxon>Salmoniformes</taxon>
        <taxon>Salmonidae</taxon>
        <taxon>Salmoninae</taxon>
        <taxon>Hucho</taxon>
    </lineage>
</organism>
<dbReference type="PANTHER" id="PTHR15381">
    <property type="entry name" value="CHONDROITIN SULFATE PROTEOGLYCAN 5 -RELATED"/>
    <property type="match status" value="1"/>
</dbReference>
<dbReference type="SUPFAM" id="SSF46689">
    <property type="entry name" value="Homeodomain-like"/>
    <property type="match status" value="2"/>
</dbReference>
<dbReference type="GO" id="GO:0006355">
    <property type="term" value="P:regulation of DNA-templated transcription"/>
    <property type="evidence" value="ECO:0007669"/>
    <property type="project" value="UniProtKB-ARBA"/>
</dbReference>
<dbReference type="PROSITE" id="PS50090">
    <property type="entry name" value="MYB_LIKE"/>
    <property type="match status" value="1"/>
</dbReference>
<dbReference type="Pfam" id="PF00249">
    <property type="entry name" value="Myb_DNA-binding"/>
    <property type="match status" value="1"/>
</dbReference>
<feature type="region of interest" description="Disordered" evidence="7">
    <location>
        <begin position="1"/>
        <end position="39"/>
    </location>
</feature>
<dbReference type="GO" id="GO:0048858">
    <property type="term" value="P:cell projection morphogenesis"/>
    <property type="evidence" value="ECO:0007669"/>
    <property type="project" value="TreeGrafter"/>
</dbReference>
<feature type="compositionally biased region" description="Acidic residues" evidence="7">
    <location>
        <begin position="739"/>
        <end position="759"/>
    </location>
</feature>
<feature type="region of interest" description="Disordered" evidence="7">
    <location>
        <begin position="736"/>
        <end position="770"/>
    </location>
</feature>
<evidence type="ECO:0000259" key="11">
    <source>
        <dbReference type="PROSITE" id="PS52032"/>
    </source>
</evidence>
<dbReference type="GO" id="GO:0016514">
    <property type="term" value="C:SWI/SNF complex"/>
    <property type="evidence" value="ECO:0007669"/>
    <property type="project" value="UniProtKB-ARBA"/>
</dbReference>
<dbReference type="SUPFAM" id="SSF52113">
    <property type="entry name" value="BRCT domain"/>
    <property type="match status" value="1"/>
</dbReference>
<feature type="region of interest" description="Disordered" evidence="7">
    <location>
        <begin position="551"/>
        <end position="583"/>
    </location>
</feature>
<dbReference type="InterPro" id="IPR007526">
    <property type="entry name" value="SWIRM"/>
</dbReference>
<keyword evidence="13" id="KW-1185">Reference proteome</keyword>
<dbReference type="Gene3D" id="1.10.10.60">
    <property type="entry name" value="Homeodomain-like"/>
    <property type="match status" value="1"/>
</dbReference>
<dbReference type="FunFam" id="1.10.10.10:FF:000020">
    <property type="entry name" value="SWI/SNF complex subunit SMARCC2 isoform c"/>
    <property type="match status" value="1"/>
</dbReference>
<dbReference type="Gene3D" id="1.10.10.10">
    <property type="entry name" value="Winged helix-like DNA-binding domain superfamily/Winged helix DNA-binding domain"/>
    <property type="match status" value="1"/>
</dbReference>
<dbReference type="GeneTree" id="ENSGT00940000156347"/>
<keyword evidence="2" id="KW-0156">Chromatin regulator</keyword>
<evidence type="ECO:0000256" key="6">
    <source>
        <dbReference type="ARBA" id="ARBA00049655"/>
    </source>
</evidence>
<evidence type="ECO:0000256" key="1">
    <source>
        <dbReference type="ARBA" id="ARBA00004123"/>
    </source>
</evidence>
<evidence type="ECO:0000256" key="7">
    <source>
        <dbReference type="SAM" id="MobiDB-lite"/>
    </source>
</evidence>
<keyword evidence="5" id="KW-0539">Nucleus</keyword>
<sequence>MATAATAAGGTGSGGPAAGPVAVGTAVGRKKDGGPSSKYWESAETVSQIDSVRQWIGKHYKKYVQADSPSNKSLAGLVVQLLQFQEDAFGRRVNNPALTKLPTKSFLDFKAGGALCHILGSTYKFKSEQGWRRFDLQNPSRMDRNVEMFLNVEKTLVQNNCLTRPTVFLVPDMEQKQANKLKDIIKRHQGSITEDKSKATHHIYPSPTQQEDEEWLRPVMRKDKQVLVHWGMYPDSYDTWVSTSDVEGDVEDPPTSEKPWKVHAKWVLDTDAFNEWMNEEDYEVDENKKTVSFRQRIFPKEEEANAAGKKRRRSPSPPTTPAESRKKGGKKGNPGSHWKRRGHRGEDEEEEEDLTKDMEDPSPVPSMEEVTLPKNGQLIVQLVPLVEEEEQGKAEVNRLIDSSEDNVTEQTHHIIIPRWARCSYIHEIERRALPEFFNGKNKSKSPEIYLAYRNFMIDTYRLNPQEYLTSTSCRRNLTGDVCAVMRVHAFLEQWGLVNYQVDAESRPLPMGPPPTPHFNVLADTPSGLTPMHHRPPQIPSGQQMLNFPEKGKDKPSDMQNFGLRNDLYSKKNPKSKGTSGGREWTEQETLLLLEALEMYKDDWNKVSEHVGSRTQDECILHFLRLPIEDPYLENSESSLGPLAYQPVPFSQSGNPVMSTVAFLASVVDPRVASAAAKAALGTCCGDWVCGSFARVFYHNVFIHKVKSEYFLFIWLYKSSIDLNDNVYSMFSDKNKEEAMETSEEDKEKEEQATMEEEEEERKKLEPDGGEGNIATAAAAALASAATKAKHLAAVEERKIKSLVALLVETQMKKLEIKLRHFEELETIMDREKEALQSTQKIVEQRACKHMKGKQASLRCPFGYTWFKSNKIS</sequence>
<dbReference type="PROSITE" id="PS50934">
    <property type="entry name" value="SWIRM"/>
    <property type="match status" value="1"/>
</dbReference>
<dbReference type="PANTHER" id="PTHR15381:SF1">
    <property type="entry name" value="CHONDROITIN SULFATE PROTEOGLYCAN 5"/>
    <property type="match status" value="1"/>
</dbReference>
<dbReference type="PROSITE" id="PS51293">
    <property type="entry name" value="SANT"/>
    <property type="match status" value="1"/>
</dbReference>
<dbReference type="Ensembl" id="ENSHHUT00000027786.1">
    <property type="protein sequence ID" value="ENSHHUP00000026728.1"/>
    <property type="gene ID" value="ENSHHUG00000016744.1"/>
</dbReference>
<comment type="similarity">
    <text evidence="6">Belongs to the SMARCC family.</text>
</comment>
<name>A0A4W5LLJ7_9TELE</name>
<proteinExistence type="inferred from homology"/>
<dbReference type="InterPro" id="IPR032450">
    <property type="entry name" value="SMARCC_N"/>
</dbReference>
<evidence type="ECO:0000256" key="5">
    <source>
        <dbReference type="ARBA" id="ARBA00023242"/>
    </source>
</evidence>
<dbReference type="InterPro" id="IPR049898">
    <property type="entry name" value="MARR_BRCT_CHROMO"/>
</dbReference>
<dbReference type="GO" id="GO:0006325">
    <property type="term" value="P:chromatin organization"/>
    <property type="evidence" value="ECO:0007669"/>
    <property type="project" value="UniProtKB-KW"/>
</dbReference>
<feature type="domain" description="SANT" evidence="10">
    <location>
        <begin position="579"/>
        <end position="630"/>
    </location>
</feature>
<reference evidence="13" key="1">
    <citation type="submission" date="2018-06" db="EMBL/GenBank/DDBJ databases">
        <title>Genome assembly of Danube salmon.</title>
        <authorList>
            <person name="Macqueen D.J."/>
            <person name="Gundappa M.K."/>
        </authorList>
    </citation>
    <scope>NUCLEOTIDE SEQUENCE [LARGE SCALE GENOMIC DNA]</scope>
</reference>